<feature type="non-terminal residue" evidence="1">
    <location>
        <position position="100"/>
    </location>
</feature>
<gene>
    <name evidence="1" type="ORF">C799_03775</name>
</gene>
<protein>
    <recommendedName>
        <fullName evidence="3">Organic solvent tolerance-like N-terminal domain-containing protein</fullName>
    </recommendedName>
</protein>
<reference evidence="1 2" key="1">
    <citation type="submission" date="2013-04" db="EMBL/GenBank/DDBJ databases">
        <title>The Genome Sequence of Bacteroides thetaiotaomicron dnLKV9.</title>
        <authorList>
            <consortium name="The Broad Institute Genomics Platform"/>
            <consortium name="The Broad Institute Genome Sequencing Center for Infectious Disease"/>
            <person name="Earl A."/>
            <person name="Xavier R."/>
            <person name="Kuhn K."/>
            <person name="Stappenbeck T."/>
            <person name="Walker B."/>
            <person name="Young S."/>
            <person name="Zeng Q."/>
            <person name="Gargeya S."/>
            <person name="Fitzgerald M."/>
            <person name="Haas B."/>
            <person name="Abouelleil A."/>
            <person name="Allen A.W."/>
            <person name="Alvarado L."/>
            <person name="Arachchi H.M."/>
            <person name="Berlin A.M."/>
            <person name="Chapman S.B."/>
            <person name="Gainer-Dewar J."/>
            <person name="Goldberg J."/>
            <person name="Griggs A."/>
            <person name="Gujja S."/>
            <person name="Hansen M."/>
            <person name="Howarth C."/>
            <person name="Imamovic A."/>
            <person name="Ireland A."/>
            <person name="Larimer J."/>
            <person name="McCowan C."/>
            <person name="Murphy C."/>
            <person name="Pearson M."/>
            <person name="Poon T.W."/>
            <person name="Priest M."/>
            <person name="Roberts A."/>
            <person name="Saif S."/>
            <person name="Shea T."/>
            <person name="Sisk P."/>
            <person name="Sykes S."/>
            <person name="Wortman J."/>
            <person name="Nusbaum C."/>
            <person name="Birren B."/>
        </authorList>
    </citation>
    <scope>NUCLEOTIDE SEQUENCE [LARGE SCALE GENOMIC DNA]</scope>
    <source>
        <strain evidence="2">dnLKV9</strain>
    </source>
</reference>
<organism evidence="1 2">
    <name type="scientific">Bacteroides thetaiotaomicron dnLKV9</name>
    <dbReference type="NCBI Taxonomy" id="1235785"/>
    <lineage>
        <taxon>Bacteria</taxon>
        <taxon>Pseudomonadati</taxon>
        <taxon>Bacteroidota</taxon>
        <taxon>Bacteroidia</taxon>
        <taxon>Bacteroidales</taxon>
        <taxon>Bacteroidaceae</taxon>
        <taxon>Bacteroides</taxon>
    </lineage>
</organism>
<dbReference type="HOGENOM" id="CLU_2488461_0_0_10"/>
<accession>R9HBA7</accession>
<evidence type="ECO:0008006" key="3">
    <source>
        <dbReference type="Google" id="ProtNLM"/>
    </source>
</evidence>
<evidence type="ECO:0000313" key="2">
    <source>
        <dbReference type="Proteomes" id="UP000014207"/>
    </source>
</evidence>
<proteinExistence type="predicted"/>
<dbReference type="AlphaFoldDB" id="R9HBA7"/>
<name>R9HBA7_BACT4</name>
<evidence type="ECO:0000313" key="1">
    <source>
        <dbReference type="EMBL" id="EOR98444.1"/>
    </source>
</evidence>
<sequence length="100" mass="11485">MKKIILILIAVQFILAPQITKSYGTNDSHEYFKVNQKRETVKKDIFGNIIIEDEKGNKKTIKKDIFGDIVIEDEKGNKKTIKKDIFGDTVIEDEKGNKKT</sequence>
<dbReference type="EMBL" id="ASSM01000012">
    <property type="protein sequence ID" value="EOR98444.1"/>
    <property type="molecule type" value="Genomic_DNA"/>
</dbReference>
<dbReference type="Proteomes" id="UP000014207">
    <property type="component" value="Unassembled WGS sequence"/>
</dbReference>
<comment type="caution">
    <text evidence="1">The sequence shown here is derived from an EMBL/GenBank/DDBJ whole genome shotgun (WGS) entry which is preliminary data.</text>
</comment>